<organism evidence="3 4">
    <name type="scientific">Rhodocollybia butyracea</name>
    <dbReference type="NCBI Taxonomy" id="206335"/>
    <lineage>
        <taxon>Eukaryota</taxon>
        <taxon>Fungi</taxon>
        <taxon>Dikarya</taxon>
        <taxon>Basidiomycota</taxon>
        <taxon>Agaricomycotina</taxon>
        <taxon>Agaricomycetes</taxon>
        <taxon>Agaricomycetidae</taxon>
        <taxon>Agaricales</taxon>
        <taxon>Marasmiineae</taxon>
        <taxon>Omphalotaceae</taxon>
        <taxon>Rhodocollybia</taxon>
    </lineage>
</organism>
<sequence>MHIHVGAALLGLVVTGCDIALTMREEVQYIWKKPLRITFVQCLFVLMRYSPIALHIINAVLSNTWLDSAEKISKEHCKSFLILQILAFSGMLVLLELILILRVFALYDRSWAIGIFLSLLFVFRNASSAYSIHDHVPAKIAFTSYCAPVVNFRDACNPVLVLLCGEFTVQLAIITLAMKRTVWDFRLYSHSVFSALNRDALRVFGAIVVAIVATAATSAKKGVSYFFIFPLFTALVSSAGCHTILNLQKLQMELAGANENSSERKKDIELTTIGDVNLATWDAPWDARTFQITEEDTTTGPERDTCSLNSRDVLRHTVDGTAV</sequence>
<dbReference type="Proteomes" id="UP000772434">
    <property type="component" value="Unassembled WGS sequence"/>
</dbReference>
<evidence type="ECO:0000259" key="2">
    <source>
        <dbReference type="Pfam" id="PF20151"/>
    </source>
</evidence>
<accession>A0A9P5PI13</accession>
<dbReference type="Pfam" id="PF20151">
    <property type="entry name" value="DUF6533"/>
    <property type="match status" value="1"/>
</dbReference>
<dbReference type="InterPro" id="IPR045340">
    <property type="entry name" value="DUF6533"/>
</dbReference>
<comment type="caution">
    <text evidence="3">The sequence shown here is derived from an EMBL/GenBank/DDBJ whole genome shotgun (WGS) entry which is preliminary data.</text>
</comment>
<feature type="transmembrane region" description="Helical" evidence="1">
    <location>
        <begin position="159"/>
        <end position="178"/>
    </location>
</feature>
<feature type="transmembrane region" description="Helical" evidence="1">
    <location>
        <begin position="111"/>
        <end position="132"/>
    </location>
</feature>
<proteinExistence type="predicted"/>
<feature type="domain" description="DUF6533" evidence="2">
    <location>
        <begin position="12"/>
        <end position="52"/>
    </location>
</feature>
<name>A0A9P5PI13_9AGAR</name>
<protein>
    <recommendedName>
        <fullName evidence="2">DUF6533 domain-containing protein</fullName>
    </recommendedName>
</protein>
<dbReference type="EMBL" id="JADNRY010000172">
    <property type="protein sequence ID" value="KAF9062455.1"/>
    <property type="molecule type" value="Genomic_DNA"/>
</dbReference>
<keyword evidence="1" id="KW-0812">Transmembrane</keyword>
<keyword evidence="1" id="KW-0472">Membrane</keyword>
<evidence type="ECO:0000256" key="1">
    <source>
        <dbReference type="SAM" id="Phobius"/>
    </source>
</evidence>
<feature type="transmembrane region" description="Helical" evidence="1">
    <location>
        <begin position="199"/>
        <end position="219"/>
    </location>
</feature>
<evidence type="ECO:0000313" key="3">
    <source>
        <dbReference type="EMBL" id="KAF9062455.1"/>
    </source>
</evidence>
<feature type="transmembrane region" description="Helical" evidence="1">
    <location>
        <begin position="35"/>
        <end position="61"/>
    </location>
</feature>
<dbReference type="OrthoDB" id="3020506at2759"/>
<dbReference type="AlphaFoldDB" id="A0A9P5PI13"/>
<feature type="transmembrane region" description="Helical" evidence="1">
    <location>
        <begin position="81"/>
        <end position="104"/>
    </location>
</feature>
<feature type="transmembrane region" description="Helical" evidence="1">
    <location>
        <begin position="225"/>
        <end position="245"/>
    </location>
</feature>
<evidence type="ECO:0000313" key="4">
    <source>
        <dbReference type="Proteomes" id="UP000772434"/>
    </source>
</evidence>
<reference evidence="3" key="1">
    <citation type="submission" date="2020-11" db="EMBL/GenBank/DDBJ databases">
        <authorList>
            <consortium name="DOE Joint Genome Institute"/>
            <person name="Ahrendt S."/>
            <person name="Riley R."/>
            <person name="Andreopoulos W."/>
            <person name="Labutti K."/>
            <person name="Pangilinan J."/>
            <person name="Ruiz-Duenas F.J."/>
            <person name="Barrasa J.M."/>
            <person name="Sanchez-Garcia M."/>
            <person name="Camarero S."/>
            <person name="Miyauchi S."/>
            <person name="Serrano A."/>
            <person name="Linde D."/>
            <person name="Babiker R."/>
            <person name="Drula E."/>
            <person name="Ayuso-Fernandez I."/>
            <person name="Pacheco R."/>
            <person name="Padilla G."/>
            <person name="Ferreira P."/>
            <person name="Barriuso J."/>
            <person name="Kellner H."/>
            <person name="Castanera R."/>
            <person name="Alfaro M."/>
            <person name="Ramirez L."/>
            <person name="Pisabarro A.G."/>
            <person name="Kuo A."/>
            <person name="Tritt A."/>
            <person name="Lipzen A."/>
            <person name="He G."/>
            <person name="Yan M."/>
            <person name="Ng V."/>
            <person name="Cullen D."/>
            <person name="Martin F."/>
            <person name="Rosso M.-N."/>
            <person name="Henrissat B."/>
            <person name="Hibbett D."/>
            <person name="Martinez A.T."/>
            <person name="Grigoriev I.V."/>
        </authorList>
    </citation>
    <scope>NUCLEOTIDE SEQUENCE</scope>
    <source>
        <strain evidence="3">AH 40177</strain>
    </source>
</reference>
<keyword evidence="1" id="KW-1133">Transmembrane helix</keyword>
<keyword evidence="4" id="KW-1185">Reference proteome</keyword>
<feature type="transmembrane region" description="Helical" evidence="1">
    <location>
        <begin position="6"/>
        <end position="23"/>
    </location>
</feature>
<gene>
    <name evidence="3" type="ORF">BDP27DRAFT_1406233</name>
</gene>